<dbReference type="AlphaFoldDB" id="A0A919F2X9"/>
<name>A0A919F2X9_9ACTN</name>
<evidence type="ECO:0000256" key="1">
    <source>
        <dbReference type="ARBA" id="ARBA00022801"/>
    </source>
</evidence>
<comment type="caution">
    <text evidence="4">The sequence shown here is derived from an EMBL/GenBank/DDBJ whole genome shotgun (WGS) entry which is preliminary data.</text>
</comment>
<protein>
    <submittedName>
        <fullName evidence="4">Isochorismatase</fullName>
    </submittedName>
</protein>
<dbReference type="PANTHER" id="PTHR43540:SF15">
    <property type="entry name" value="BLR5631 PROTEIN"/>
    <property type="match status" value="1"/>
</dbReference>
<evidence type="ECO:0000256" key="2">
    <source>
        <dbReference type="SAM" id="MobiDB-lite"/>
    </source>
</evidence>
<keyword evidence="5" id="KW-1185">Reference proteome</keyword>
<proteinExistence type="predicted"/>
<feature type="compositionally biased region" description="Basic and acidic residues" evidence="2">
    <location>
        <begin position="181"/>
        <end position="193"/>
    </location>
</feature>
<dbReference type="InterPro" id="IPR036380">
    <property type="entry name" value="Isochorismatase-like_sf"/>
</dbReference>
<evidence type="ECO:0000313" key="5">
    <source>
        <dbReference type="Proteomes" id="UP000619355"/>
    </source>
</evidence>
<evidence type="ECO:0000313" key="4">
    <source>
        <dbReference type="EMBL" id="GHG74416.1"/>
    </source>
</evidence>
<feature type="domain" description="Isochorismatase-like" evidence="3">
    <location>
        <begin position="4"/>
        <end position="134"/>
    </location>
</feature>
<feature type="region of interest" description="Disordered" evidence="2">
    <location>
        <begin position="181"/>
        <end position="200"/>
    </location>
</feature>
<dbReference type="Gene3D" id="3.40.50.850">
    <property type="entry name" value="Isochorismatase-like"/>
    <property type="match status" value="1"/>
</dbReference>
<sequence>MQDTALLIIDMQTALLSDAYDVEACLRNVADLAEQARSAGVPIIYLRQRLHDVPGGLMDVHQAVAPRLGDVVLDKDSADSFLDTGLGDLLDEWAVCRVIITGFSTEYCVDSTSRAALSRGYDLVLVSDGHTTPERPPGAAPSAAQVVAHHNSTFSAIRYAGRSITVTPAARVRFDTAVESCGRRPDQRADQRKLPAMWSR</sequence>
<dbReference type="Proteomes" id="UP000619355">
    <property type="component" value="Unassembled WGS sequence"/>
</dbReference>
<dbReference type="SUPFAM" id="SSF52499">
    <property type="entry name" value="Isochorismatase-like hydrolases"/>
    <property type="match status" value="1"/>
</dbReference>
<dbReference type="InterPro" id="IPR050272">
    <property type="entry name" value="Isochorismatase-like_hydrls"/>
</dbReference>
<reference evidence="5" key="1">
    <citation type="journal article" date="2019" name="Int. J. Syst. Evol. Microbiol.">
        <title>The Global Catalogue of Microorganisms (GCM) 10K type strain sequencing project: providing services to taxonomists for standard genome sequencing and annotation.</title>
        <authorList>
            <consortium name="The Broad Institute Genomics Platform"/>
            <consortium name="The Broad Institute Genome Sequencing Center for Infectious Disease"/>
            <person name="Wu L."/>
            <person name="Ma J."/>
        </authorList>
    </citation>
    <scope>NUCLEOTIDE SEQUENCE [LARGE SCALE GENOMIC DNA]</scope>
    <source>
        <strain evidence="5">JCM 4253</strain>
    </source>
</reference>
<gene>
    <name evidence="4" type="ORF">GCM10018980_71290</name>
</gene>
<dbReference type="PANTHER" id="PTHR43540">
    <property type="entry name" value="PEROXYUREIDOACRYLATE/UREIDOACRYLATE AMIDOHYDROLASE-RELATED"/>
    <property type="match status" value="1"/>
</dbReference>
<dbReference type="RefSeq" id="WP_189986208.1">
    <property type="nucleotide sequence ID" value="NZ_BNBF01000035.1"/>
</dbReference>
<dbReference type="InterPro" id="IPR000868">
    <property type="entry name" value="Isochorismatase-like_dom"/>
</dbReference>
<keyword evidence="1" id="KW-0378">Hydrolase</keyword>
<dbReference type="EMBL" id="BNBF01000035">
    <property type="protein sequence ID" value="GHG74416.1"/>
    <property type="molecule type" value="Genomic_DNA"/>
</dbReference>
<accession>A0A919F2X9</accession>
<evidence type="ECO:0000259" key="3">
    <source>
        <dbReference type="Pfam" id="PF00857"/>
    </source>
</evidence>
<dbReference type="GO" id="GO:0016787">
    <property type="term" value="F:hydrolase activity"/>
    <property type="evidence" value="ECO:0007669"/>
    <property type="project" value="UniProtKB-KW"/>
</dbReference>
<organism evidence="4 5">
    <name type="scientific">Streptomyces capoamus</name>
    <dbReference type="NCBI Taxonomy" id="68183"/>
    <lineage>
        <taxon>Bacteria</taxon>
        <taxon>Bacillati</taxon>
        <taxon>Actinomycetota</taxon>
        <taxon>Actinomycetes</taxon>
        <taxon>Kitasatosporales</taxon>
        <taxon>Streptomycetaceae</taxon>
        <taxon>Streptomyces</taxon>
    </lineage>
</organism>
<dbReference type="Pfam" id="PF00857">
    <property type="entry name" value="Isochorismatase"/>
    <property type="match status" value="1"/>
</dbReference>